<feature type="domain" description="Telomere length regulation protein conserved" evidence="2">
    <location>
        <begin position="465"/>
        <end position="579"/>
    </location>
</feature>
<dbReference type="GO" id="GO:0005829">
    <property type="term" value="C:cytosol"/>
    <property type="evidence" value="ECO:0007669"/>
    <property type="project" value="TreeGrafter"/>
</dbReference>
<proteinExistence type="inferred from homology"/>
<dbReference type="KEGG" id="clus:A9F13_25g00132"/>
<dbReference type="PANTHER" id="PTHR15830:SF10">
    <property type="entry name" value="TELOMERE LENGTH REGULATION PROTEIN TEL2 HOMOLOG"/>
    <property type="match status" value="1"/>
</dbReference>
<dbReference type="Pfam" id="PF10193">
    <property type="entry name" value="Telomere_reg-2"/>
    <property type="match status" value="1"/>
</dbReference>
<organism evidence="3 4">
    <name type="scientific">Clavispora lusitaniae</name>
    <name type="common">Candida lusitaniae</name>
    <dbReference type="NCBI Taxonomy" id="36911"/>
    <lineage>
        <taxon>Eukaryota</taxon>
        <taxon>Fungi</taxon>
        <taxon>Dikarya</taxon>
        <taxon>Ascomycota</taxon>
        <taxon>Saccharomycotina</taxon>
        <taxon>Pichiomycetes</taxon>
        <taxon>Metschnikowiaceae</taxon>
        <taxon>Clavispora</taxon>
    </lineage>
</organism>
<dbReference type="Gene3D" id="1.25.40.720">
    <property type="entry name" value="Telomere length regulation protein 2, C-terminal domain"/>
    <property type="match status" value="2"/>
</dbReference>
<dbReference type="GO" id="GO:0042162">
    <property type="term" value="F:telomeric DNA binding"/>
    <property type="evidence" value="ECO:0007669"/>
    <property type="project" value="TreeGrafter"/>
</dbReference>
<evidence type="ECO:0000313" key="4">
    <source>
        <dbReference type="Proteomes" id="UP000195602"/>
    </source>
</evidence>
<dbReference type="InterPro" id="IPR019337">
    <property type="entry name" value="Telomere_length_regulation_dom"/>
</dbReference>
<comment type="caution">
    <text evidence="3">The sequence shown here is derived from an EMBL/GenBank/DDBJ whole genome shotgun (WGS) entry which is preliminary data.</text>
</comment>
<dbReference type="EMBL" id="LYUB02000025">
    <property type="protein sequence ID" value="OVF04845.1"/>
    <property type="molecule type" value="Genomic_DNA"/>
</dbReference>
<dbReference type="InterPro" id="IPR038528">
    <property type="entry name" value="TEL2_C_sf"/>
</dbReference>
<comment type="similarity">
    <text evidence="1">Belongs to the TEL2 family.</text>
</comment>
<name>A0AA91PV98_CLALS</name>
<dbReference type="GO" id="GO:0051879">
    <property type="term" value="F:Hsp90 protein binding"/>
    <property type="evidence" value="ECO:0007669"/>
    <property type="project" value="TreeGrafter"/>
</dbReference>
<dbReference type="Proteomes" id="UP000195602">
    <property type="component" value="Unassembled WGS sequence"/>
</dbReference>
<reference evidence="3 4" key="1">
    <citation type="submission" date="2017-04" db="EMBL/GenBank/DDBJ databases">
        <title>Draft genome of the yeast Clavispora lusitaniae type strain CBS 6936.</title>
        <authorList>
            <person name="Durrens P."/>
            <person name="Klopp C."/>
            <person name="Biteau N."/>
            <person name="Fitton-Ouhabi V."/>
            <person name="Dementhon K."/>
            <person name="Accoceberry I."/>
            <person name="Sherman D.J."/>
            <person name="Noel T."/>
        </authorList>
    </citation>
    <scope>NUCLEOTIDE SEQUENCE [LARGE SCALE GENOMIC DNA]</scope>
    <source>
        <strain evidence="3 4">CBS 6936</strain>
    </source>
</reference>
<evidence type="ECO:0000256" key="1">
    <source>
        <dbReference type="ARBA" id="ARBA00006133"/>
    </source>
</evidence>
<gene>
    <name evidence="3" type="ORF">A9F13_25g00132</name>
</gene>
<evidence type="ECO:0000313" key="3">
    <source>
        <dbReference type="EMBL" id="OVF04845.1"/>
    </source>
</evidence>
<accession>A0AA91PV98</accession>
<dbReference type="InterPro" id="IPR051970">
    <property type="entry name" value="TEL2_Regulation"/>
</dbReference>
<sequence length="834" mass="93289">MSLEVLSRQPSPAQIEETLASFSPSKPAHQLQLVTALLKYTVPEAFLHVPKETQDAIAAAFRSAVGLGNLVAKIAMLSSSKADLSQDLVAALNCHLALLEKVLAPRILLQMARSPLELREADKLLFRGKCYSVVREADLRFHDLVVPRALSSMSAYTGFLCRELFSLYGEADIRAINSLVSSLFSLSAESASFFYEYVFHREYIAHLQSSLENMKRYERKSLLSKFFEFVSVRFLRSSAPQLDTIAALYVLARTYLDTSVWDEFMANHIVSRYNYALNLLFALSASGDFDVSAFESLLLRLLAAWGNPALVTEEPVIRQEYRTHMLLCMCMQLPQSSIKRMIGDSAFLSAISTRLSSHSDRVKALGVFFADSVCVMAGEQKIFSMDNINIELDIPTTRLKASEIHITPDDAWDIIEAPEVVESPTEDMKEMERAFQPISLRDEDAMSEEVEEDDPTMQSKPVSAPIYVRDILAYLSADTKDAQAYERQKLALQAAPTILRQKSAFGTEVAFYAEEIMSLLAGLTNQYDEANFETSKLNAMIAVVVSYPKVTAHVCHLLLTGDYSLQQRMCLLSCISLSARELRGFDDESVRQSFQKTDFPSKKLPPQLHNQYMASENTDYGYNSIENSIQNQLMQEASEEARDELSGGKILRISSALKKKSTESSKEVSLSKEAMANFRKTVGHTFFFPLVAVWYESGGIDIGPYTPVLIAHFIRTLSLILHAAYPAAVDLNDMISEYMRLICPVIQMVTPDQLQVIESAVTGFLLVLDICDTEFLVQNFGQQISDVESAVASWWESLIEDKVKSLCAGVLLRIGEMKKSMETVLLDRASQGFF</sequence>
<dbReference type="PANTHER" id="PTHR15830">
    <property type="entry name" value="TELOMERE LENGTH REGULATION PROTEIN TEL2 FAMILY MEMBER"/>
    <property type="match status" value="1"/>
</dbReference>
<dbReference type="GO" id="GO:0051083">
    <property type="term" value="P:'de novo' cotranslational protein folding"/>
    <property type="evidence" value="ECO:0007669"/>
    <property type="project" value="TreeGrafter"/>
</dbReference>
<dbReference type="AlphaFoldDB" id="A0AA91PV98"/>
<protein>
    <submittedName>
        <fullName evidence="3">DNA replication checkpoint protein</fullName>
    </submittedName>
</protein>
<evidence type="ECO:0000259" key="2">
    <source>
        <dbReference type="Pfam" id="PF10193"/>
    </source>
</evidence>